<accession>A0A428KHK0</accession>
<sequence length="305" mass="31453">MDILKLISDISKVDPEVYDRLDSRRRVFKSLGGVGKTVAAAAVPGFLSSMFSKAYGQTGALPQGIADILNFALKLEYLEYYFYKKGVATSGLIPAGPGLTALTQIRDDEQKHIAALRGVLGSQAIAELPESAFDFTGSKGGTRAPLFADVYSNYQTLLAVAQSLEDTGVRAYKGGAAGLMANDTILTAALNIHSVEARHASHLRTMRRGGPTVAGAGTGASPKSWISGTDGGGAAPAATAAIYGAGNPAASFPAESNVTQGGVNLQTALASFNFPAAAFSEAFDEPLDSATVTAIALNFVVGNTL</sequence>
<dbReference type="SUPFAM" id="SSF47240">
    <property type="entry name" value="Ferritin-like"/>
    <property type="match status" value="1"/>
</dbReference>
<dbReference type="RefSeq" id="WP_125435150.1">
    <property type="nucleotide sequence ID" value="NZ_RWIU01000001.1"/>
</dbReference>
<evidence type="ECO:0000313" key="2">
    <source>
        <dbReference type="Proteomes" id="UP000270291"/>
    </source>
</evidence>
<evidence type="ECO:0000313" key="1">
    <source>
        <dbReference type="EMBL" id="RSK45932.1"/>
    </source>
</evidence>
<organism evidence="1 2">
    <name type="scientific">Hymenobacter perfusus</name>
    <dbReference type="NCBI Taxonomy" id="1236770"/>
    <lineage>
        <taxon>Bacteria</taxon>
        <taxon>Pseudomonadati</taxon>
        <taxon>Bacteroidota</taxon>
        <taxon>Cytophagia</taxon>
        <taxon>Cytophagales</taxon>
        <taxon>Hymenobacteraceae</taxon>
        <taxon>Hymenobacter</taxon>
    </lineage>
</organism>
<dbReference type="InterPro" id="IPR009078">
    <property type="entry name" value="Ferritin-like_SF"/>
</dbReference>
<dbReference type="Pfam" id="PF13668">
    <property type="entry name" value="Ferritin_2"/>
    <property type="match status" value="1"/>
</dbReference>
<proteinExistence type="predicted"/>
<dbReference type="OrthoDB" id="954262at2"/>
<dbReference type="Proteomes" id="UP000270291">
    <property type="component" value="Unassembled WGS sequence"/>
</dbReference>
<comment type="caution">
    <text evidence="1">The sequence shown here is derived from an EMBL/GenBank/DDBJ whole genome shotgun (WGS) entry which is preliminary data.</text>
</comment>
<keyword evidence="2" id="KW-1185">Reference proteome</keyword>
<gene>
    <name evidence="1" type="ORF">EI293_01800</name>
</gene>
<reference evidence="1 2" key="1">
    <citation type="submission" date="2018-12" db="EMBL/GenBank/DDBJ databases">
        <authorList>
            <person name="Feng G."/>
            <person name="Zhu H."/>
        </authorList>
    </citation>
    <scope>NUCLEOTIDE SEQUENCE [LARGE SCALE GENOMIC DNA]</scope>
    <source>
        <strain evidence="1 2">LMG 26000</strain>
    </source>
</reference>
<dbReference type="EMBL" id="RWIU01000001">
    <property type="protein sequence ID" value="RSK45932.1"/>
    <property type="molecule type" value="Genomic_DNA"/>
</dbReference>
<dbReference type="AlphaFoldDB" id="A0A428KHK0"/>
<protein>
    <submittedName>
        <fullName evidence="1">Ferritin-like domain-containing protein</fullName>
    </submittedName>
</protein>
<name>A0A428KHK0_9BACT</name>